<evidence type="ECO:0000313" key="2">
    <source>
        <dbReference type="EMBL" id="MFC0046704.1"/>
    </source>
</evidence>
<dbReference type="SUPFAM" id="SSF54523">
    <property type="entry name" value="Pili subunits"/>
    <property type="match status" value="1"/>
</dbReference>
<sequence length="189" mass="19993">MRTISRQQQGFTLIELVIVIIILGLLAATALPRFLNVTERAEEVSVEGVAGGFASAVGLVRAGWEIAGRPNNNVATNQTRVEYDNVFIGVDGTIGYPSGDPTADTRATVVDAADCVFLFNNLFQQVGQATVDSAFDATDDFFARADSNICEYHQTVGLAAAPAAGTGATNGFTYNPENGNVLSFLNKPN</sequence>
<dbReference type="Gene3D" id="3.30.700.10">
    <property type="entry name" value="Glycoprotein, Type 4 Pilin"/>
    <property type="match status" value="1"/>
</dbReference>
<proteinExistence type="predicted"/>
<evidence type="ECO:0000313" key="3">
    <source>
        <dbReference type="Proteomes" id="UP001589813"/>
    </source>
</evidence>
<dbReference type="Proteomes" id="UP001589813">
    <property type="component" value="Unassembled WGS sequence"/>
</dbReference>
<gene>
    <name evidence="2" type="ORF">ACFFJP_00210</name>
</gene>
<evidence type="ECO:0000256" key="1">
    <source>
        <dbReference type="SAM" id="Phobius"/>
    </source>
</evidence>
<organism evidence="2 3">
    <name type="scientific">Rheinheimera tilapiae</name>
    <dbReference type="NCBI Taxonomy" id="875043"/>
    <lineage>
        <taxon>Bacteria</taxon>
        <taxon>Pseudomonadati</taxon>
        <taxon>Pseudomonadota</taxon>
        <taxon>Gammaproteobacteria</taxon>
        <taxon>Chromatiales</taxon>
        <taxon>Chromatiaceae</taxon>
        <taxon>Rheinheimera</taxon>
    </lineage>
</organism>
<reference evidence="2 3" key="1">
    <citation type="submission" date="2024-09" db="EMBL/GenBank/DDBJ databases">
        <authorList>
            <person name="Sun Q."/>
            <person name="Mori K."/>
        </authorList>
    </citation>
    <scope>NUCLEOTIDE SEQUENCE [LARGE SCALE GENOMIC DNA]</scope>
    <source>
        <strain evidence="2 3">KCTC 23315</strain>
    </source>
</reference>
<keyword evidence="1" id="KW-0812">Transmembrane</keyword>
<dbReference type="InterPro" id="IPR012902">
    <property type="entry name" value="N_methyl_site"/>
</dbReference>
<dbReference type="PROSITE" id="PS00409">
    <property type="entry name" value="PROKAR_NTER_METHYL"/>
    <property type="match status" value="1"/>
</dbReference>
<dbReference type="EMBL" id="JBHLXP010000001">
    <property type="protein sequence ID" value="MFC0046704.1"/>
    <property type="molecule type" value="Genomic_DNA"/>
</dbReference>
<comment type="caution">
    <text evidence="2">The sequence shown here is derived from an EMBL/GenBank/DDBJ whole genome shotgun (WGS) entry which is preliminary data.</text>
</comment>
<name>A0ABV6B8I6_9GAMM</name>
<dbReference type="RefSeq" id="WP_377239259.1">
    <property type="nucleotide sequence ID" value="NZ_JBHLXP010000001.1"/>
</dbReference>
<accession>A0ABV6B8I6</accession>
<dbReference type="Pfam" id="PF07963">
    <property type="entry name" value="N_methyl"/>
    <property type="match status" value="1"/>
</dbReference>
<feature type="transmembrane region" description="Helical" evidence="1">
    <location>
        <begin position="12"/>
        <end position="31"/>
    </location>
</feature>
<dbReference type="NCBIfam" id="TIGR02532">
    <property type="entry name" value="IV_pilin_GFxxxE"/>
    <property type="match status" value="1"/>
</dbReference>
<protein>
    <submittedName>
        <fullName evidence="2">Prepilin-type N-terminal cleavage/methylation domain-containing protein</fullName>
    </submittedName>
</protein>
<keyword evidence="1" id="KW-0472">Membrane</keyword>
<keyword evidence="3" id="KW-1185">Reference proteome</keyword>
<dbReference type="InterPro" id="IPR045584">
    <property type="entry name" value="Pilin-like"/>
</dbReference>
<keyword evidence="1" id="KW-1133">Transmembrane helix</keyword>